<reference evidence="3 4" key="1">
    <citation type="submission" date="2023-11" db="EMBL/GenBank/DDBJ databases">
        <title>Draft genome of Azohydromonas lata strain H1 (DSM1123), a polyhydroxyalkanoate producer.</title>
        <authorList>
            <person name="Traversa D."/>
            <person name="D'Addabbo P."/>
            <person name="Pazzani C."/>
            <person name="Manzari C."/>
            <person name="Chiara M."/>
            <person name="Scrascia M."/>
        </authorList>
    </citation>
    <scope>NUCLEOTIDE SEQUENCE [LARGE SCALE GENOMIC DNA]</scope>
    <source>
        <strain evidence="3 4">H1</strain>
    </source>
</reference>
<sequence length="111" mass="11639">MNAKHLLPAALIASAFLTGCGTLAGSPDRADGAPHRTVGEAVDDAKIVTELKAKYAADSDLSALKINVDSTQGFVRLRGEVKTFAARQKAEAMARDIKGVKSVDNQLMITG</sequence>
<dbReference type="SMART" id="SM00749">
    <property type="entry name" value="BON"/>
    <property type="match status" value="1"/>
</dbReference>
<proteinExistence type="predicted"/>
<evidence type="ECO:0000313" key="4">
    <source>
        <dbReference type="Proteomes" id="UP001293718"/>
    </source>
</evidence>
<dbReference type="InterPro" id="IPR014004">
    <property type="entry name" value="Transpt-assoc_nodulatn_dom_bac"/>
</dbReference>
<dbReference type="Gene3D" id="3.30.1340.30">
    <property type="match status" value="1"/>
</dbReference>
<dbReference type="InterPro" id="IPR051686">
    <property type="entry name" value="Lipoprotein_DolP"/>
</dbReference>
<keyword evidence="1" id="KW-0732">Signal</keyword>
<dbReference type="Pfam" id="PF04972">
    <property type="entry name" value="BON"/>
    <property type="match status" value="1"/>
</dbReference>
<dbReference type="EMBL" id="JAXOJX010000022">
    <property type="protein sequence ID" value="MDZ5457782.1"/>
    <property type="molecule type" value="Genomic_DNA"/>
</dbReference>
<evidence type="ECO:0000259" key="2">
    <source>
        <dbReference type="PROSITE" id="PS50914"/>
    </source>
</evidence>
<gene>
    <name evidence="3" type="ORF">SM757_14475</name>
</gene>
<comment type="caution">
    <text evidence="3">The sequence shown here is derived from an EMBL/GenBank/DDBJ whole genome shotgun (WGS) entry which is preliminary data.</text>
</comment>
<evidence type="ECO:0000256" key="1">
    <source>
        <dbReference type="SAM" id="SignalP"/>
    </source>
</evidence>
<dbReference type="PANTHER" id="PTHR34606:SF15">
    <property type="entry name" value="BON DOMAIN-CONTAINING PROTEIN"/>
    <property type="match status" value="1"/>
</dbReference>
<keyword evidence="4" id="KW-1185">Reference proteome</keyword>
<feature type="signal peptide" evidence="1">
    <location>
        <begin position="1"/>
        <end position="24"/>
    </location>
</feature>
<organism evidence="3 4">
    <name type="scientific">Azohydromonas lata</name>
    <dbReference type="NCBI Taxonomy" id="45677"/>
    <lineage>
        <taxon>Bacteria</taxon>
        <taxon>Pseudomonadati</taxon>
        <taxon>Pseudomonadota</taxon>
        <taxon>Betaproteobacteria</taxon>
        <taxon>Burkholderiales</taxon>
        <taxon>Sphaerotilaceae</taxon>
        <taxon>Azohydromonas</taxon>
    </lineage>
</organism>
<feature type="chain" id="PRO_5045568437" evidence="1">
    <location>
        <begin position="25"/>
        <end position="111"/>
    </location>
</feature>
<evidence type="ECO:0000313" key="3">
    <source>
        <dbReference type="EMBL" id="MDZ5457782.1"/>
    </source>
</evidence>
<dbReference type="PROSITE" id="PS50914">
    <property type="entry name" value="BON"/>
    <property type="match status" value="1"/>
</dbReference>
<dbReference type="RefSeq" id="WP_066339059.1">
    <property type="nucleotide sequence ID" value="NZ_JAXOJX010000022.1"/>
</dbReference>
<dbReference type="InterPro" id="IPR007055">
    <property type="entry name" value="BON_dom"/>
</dbReference>
<dbReference type="PANTHER" id="PTHR34606">
    <property type="entry name" value="BON DOMAIN-CONTAINING PROTEIN"/>
    <property type="match status" value="1"/>
</dbReference>
<accession>A0ABU5IF80</accession>
<name>A0ABU5IF80_9BURK</name>
<dbReference type="Proteomes" id="UP001293718">
    <property type="component" value="Unassembled WGS sequence"/>
</dbReference>
<protein>
    <submittedName>
        <fullName evidence="3">BON domain-containing protein</fullName>
    </submittedName>
</protein>
<feature type="domain" description="BON" evidence="2">
    <location>
        <begin position="43"/>
        <end position="111"/>
    </location>
</feature>
<dbReference type="PROSITE" id="PS51257">
    <property type="entry name" value="PROKAR_LIPOPROTEIN"/>
    <property type="match status" value="1"/>
</dbReference>